<feature type="compositionally biased region" description="Polar residues" evidence="1">
    <location>
        <begin position="698"/>
        <end position="709"/>
    </location>
</feature>
<feature type="compositionally biased region" description="Polar residues" evidence="1">
    <location>
        <begin position="639"/>
        <end position="660"/>
    </location>
</feature>
<keyword evidence="3" id="KW-1185">Reference proteome</keyword>
<feature type="region of interest" description="Disordered" evidence="1">
    <location>
        <begin position="581"/>
        <end position="807"/>
    </location>
</feature>
<dbReference type="OMA" id="QQWPTSQ"/>
<feature type="compositionally biased region" description="Low complexity" evidence="1">
    <location>
        <begin position="581"/>
        <end position="596"/>
    </location>
</feature>
<feature type="compositionally biased region" description="Polar residues" evidence="1">
    <location>
        <begin position="1177"/>
        <end position="1193"/>
    </location>
</feature>
<feature type="region of interest" description="Disordered" evidence="1">
    <location>
        <begin position="216"/>
        <end position="413"/>
    </location>
</feature>
<evidence type="ECO:0000256" key="1">
    <source>
        <dbReference type="SAM" id="MobiDB-lite"/>
    </source>
</evidence>
<feature type="signal peptide" evidence="2">
    <location>
        <begin position="1"/>
        <end position="35"/>
    </location>
</feature>
<feature type="compositionally biased region" description="Polar residues" evidence="1">
    <location>
        <begin position="468"/>
        <end position="484"/>
    </location>
</feature>
<reference evidence="4" key="1">
    <citation type="submission" date="2020-12" db="UniProtKB">
        <authorList>
            <consortium name="WormBaseParasite"/>
        </authorList>
    </citation>
    <scope>IDENTIFICATION</scope>
    <source>
        <strain evidence="4">MHco3</strain>
    </source>
</reference>
<feature type="compositionally biased region" description="Polar residues" evidence="1">
    <location>
        <begin position="731"/>
        <end position="807"/>
    </location>
</feature>
<accession>A0A7I4YKV6</accession>
<sequence>YRLPSHAQDLMQSGIMRLGMWTILLFSFVTHGVLASAQHPYDALGNTGLNYEADEGSGEEETPYYMIPYQFLANNLLGAECSTETLTKSKATSAFCVVIPCPCTPEFCFKNFQKAPFSSVDMLPHPCPNSAKSTPLPKKRSTTTIKKIPPKENANRTASRARKVRKSVTRITEKQENAAPLQTLPPGYPFIHYNFFTKPVTPLIVYQNNAPSTVSTTAYEPLQSPKNKMIGRTPTTRESPGVVSQKHQSNSFKKEPSKTTPPKRTITLATILSGRIQTLENPSNSPSKSKSERSGWESSPFHGSAARGERTKRGTETNISRRSQLRILTSKQTSTASPLTARPASSKHEKKWTSGQQQVTTRMMSAERMTRESSIKARNESSLSHGYSSATTTMQGHNSTSKIYSSNTTRSGGFKKTAIDVHITAAPPANPDSSIVAKHNTYLGTPAESRNPSVQPKGPTNPPPVRSVTANSIPLTSGSQSANESAYDGNLTHAKLFSHLIRILSPSPNSTSPAASLNDTLDSMRTGENRTAGSETEKKAPRTTFPWQHSDVESRGPNPVEETAGTGATLLTTSAAATPQYNTTYSSSSTSKPTVSVGADESTTTSEHSEKYRSGTSSNSFSSQHSTPSPGVSTKAEHSATSGAYTTTLITSSGTMPQSPSISSDLTTSRTTTLAKSTTTSTDTTLPTTSSRTEHKTSTIQKTSATSKHTSLEVAKSTTTSAVAGEHHIATFTSSLASPHSSETPKTSSELTKAEQSTSSDSGTVSTLPTRSSASRHQSSNIYKATQTSKPLEATESITTSTVTGENHTATVTSSLLSTHSSESPKNASELTEAEQFTTMCHFLSRYWCSSDNYKPKNNGAPLPGPRIEYNRNIHIIGTSWKDKFKQTPHKYRLEPSFLHALPRSHQNRQKQLNLQQEVKQQWLQGLKQYRLAPLSIKLLSPTSPHHWKQLKVLLQVQLLKNTIQQLLLHRFHHLAARSPPRVHRGSDTKAKIASTATSQESSFVYSSDFFKYSTTSEQEKITSTSTSTVAASTETMIKSSLVVSTLTETTTLKPAESASEGTGSKNDHITVASTSPSPSHSGKIAEMGEPEQIMTSSVDAAQRITRFETTSQSLPVYTAAATNKSTKLNTDTTLPTTSSATKHQSSTTYEDSTVARKHHEITVASSHSSHARDESSTISSDSTAAQQTTKSD</sequence>
<feature type="compositionally biased region" description="Polar residues" evidence="1">
    <location>
        <begin position="1072"/>
        <end position="1081"/>
    </location>
</feature>
<dbReference type="AlphaFoldDB" id="A0A7I4YKV6"/>
<proteinExistence type="predicted"/>
<feature type="compositionally biased region" description="Polar residues" evidence="1">
    <location>
        <begin position="380"/>
        <end position="411"/>
    </location>
</feature>
<feature type="region of interest" description="Disordered" evidence="1">
    <location>
        <begin position="443"/>
        <end position="486"/>
    </location>
</feature>
<feature type="compositionally biased region" description="Basic and acidic residues" evidence="1">
    <location>
        <begin position="368"/>
        <end position="379"/>
    </location>
</feature>
<feature type="compositionally biased region" description="Low complexity" evidence="1">
    <location>
        <begin position="506"/>
        <end position="518"/>
    </location>
</feature>
<feature type="chain" id="PRO_5029702528" evidence="2">
    <location>
        <begin position="36"/>
        <end position="1193"/>
    </location>
</feature>
<keyword evidence="2" id="KW-0732">Signal</keyword>
<dbReference type="OrthoDB" id="10630721at2759"/>
<feature type="compositionally biased region" description="Polar residues" evidence="1">
    <location>
        <begin position="316"/>
        <end position="338"/>
    </location>
</feature>
<feature type="compositionally biased region" description="Low complexity" evidence="1">
    <location>
        <begin position="614"/>
        <end position="631"/>
    </location>
</feature>
<feature type="compositionally biased region" description="Polar residues" evidence="1">
    <location>
        <begin position="258"/>
        <end position="279"/>
    </location>
</feature>
<evidence type="ECO:0000313" key="3">
    <source>
        <dbReference type="Proteomes" id="UP000025227"/>
    </source>
</evidence>
<feature type="compositionally biased region" description="Low complexity" evidence="1">
    <location>
        <begin position="661"/>
        <end position="691"/>
    </location>
</feature>
<feature type="compositionally biased region" description="Low complexity" evidence="1">
    <location>
        <begin position="1129"/>
        <end position="1142"/>
    </location>
</feature>
<feature type="region of interest" description="Disordered" evidence="1">
    <location>
        <begin position="1054"/>
        <end position="1083"/>
    </location>
</feature>
<dbReference type="Proteomes" id="UP000025227">
    <property type="component" value="Unplaced"/>
</dbReference>
<dbReference type="WBParaSite" id="HCON_00106160-00001">
    <property type="protein sequence ID" value="HCON_00106160-00001"/>
    <property type="gene ID" value="HCON_00106160"/>
</dbReference>
<feature type="region of interest" description="Disordered" evidence="1">
    <location>
        <begin position="506"/>
        <end position="564"/>
    </location>
</feature>
<feature type="compositionally biased region" description="Polar residues" evidence="1">
    <location>
        <begin position="1143"/>
        <end position="1152"/>
    </location>
</feature>
<feature type="compositionally biased region" description="Polar residues" evidence="1">
    <location>
        <begin position="353"/>
        <end position="363"/>
    </location>
</feature>
<name>A0A7I4YKV6_HAECO</name>
<feature type="region of interest" description="Disordered" evidence="1">
    <location>
        <begin position="1129"/>
        <end position="1193"/>
    </location>
</feature>
<protein>
    <submittedName>
        <fullName evidence="4">WAP domain-containing protein</fullName>
    </submittedName>
</protein>
<evidence type="ECO:0000256" key="2">
    <source>
        <dbReference type="SAM" id="SignalP"/>
    </source>
</evidence>
<organism evidence="3 4">
    <name type="scientific">Haemonchus contortus</name>
    <name type="common">Barber pole worm</name>
    <dbReference type="NCBI Taxonomy" id="6289"/>
    <lineage>
        <taxon>Eukaryota</taxon>
        <taxon>Metazoa</taxon>
        <taxon>Ecdysozoa</taxon>
        <taxon>Nematoda</taxon>
        <taxon>Chromadorea</taxon>
        <taxon>Rhabditida</taxon>
        <taxon>Rhabditina</taxon>
        <taxon>Rhabditomorpha</taxon>
        <taxon>Strongyloidea</taxon>
        <taxon>Trichostrongylidae</taxon>
        <taxon>Haemonchus</taxon>
    </lineage>
</organism>
<evidence type="ECO:0000313" key="4">
    <source>
        <dbReference type="WBParaSite" id="HCON_00106160-00001"/>
    </source>
</evidence>